<feature type="transmembrane region" description="Helical" evidence="1">
    <location>
        <begin position="23"/>
        <end position="46"/>
    </location>
</feature>
<evidence type="ECO:0000313" key="3">
    <source>
        <dbReference type="Proteomes" id="UP000019194"/>
    </source>
</evidence>
<organism evidence="2 3">
    <name type="scientific">Citrobacter freundii</name>
    <dbReference type="NCBI Taxonomy" id="546"/>
    <lineage>
        <taxon>Bacteria</taxon>
        <taxon>Pseudomonadati</taxon>
        <taxon>Pseudomonadota</taxon>
        <taxon>Gammaproteobacteria</taxon>
        <taxon>Enterobacterales</taxon>
        <taxon>Enterobacteriaceae</taxon>
        <taxon>Citrobacter</taxon>
        <taxon>Citrobacter freundii complex</taxon>
    </lineage>
</organism>
<accession>A0A7G2IIU7</accession>
<evidence type="ECO:0000313" key="2">
    <source>
        <dbReference type="EMBL" id="CDL37076.1"/>
    </source>
</evidence>
<keyword evidence="1" id="KW-1133">Transmembrane helix</keyword>
<sequence length="76" mass="9065">MQRFSRHQAKIDYAQKIIQRRPYLFVVGTRFMYGFRVIGPLLIGASHLPPKIFFTAKYSWRVCLGIVIYYSGLHRW</sequence>
<dbReference type="EMBL" id="CBWP010000021">
    <property type="protein sequence ID" value="CDL37076.1"/>
    <property type="molecule type" value="Genomic_DNA"/>
</dbReference>
<keyword evidence="1" id="KW-0812">Transmembrane</keyword>
<comment type="caution">
    <text evidence="2">The sequence shown here is derived from an EMBL/GenBank/DDBJ whole genome shotgun (WGS) entry which is preliminary data.</text>
</comment>
<dbReference type="AlphaFoldDB" id="A0A7G2IIU7"/>
<name>A0A7G2IIU7_CITFR</name>
<protein>
    <submittedName>
        <fullName evidence="2">DedA family inner membrane protein YohD</fullName>
    </submittedName>
</protein>
<keyword evidence="1" id="KW-0472">Membrane</keyword>
<reference evidence="2 3" key="1">
    <citation type="submission" date="2013-10" db="EMBL/GenBank/DDBJ databases">
        <title>Antibiotic resistance diversity of beta-lactamase producers in the General Hospital Vienna.</title>
        <authorList>
            <person name="Barisic I."/>
            <person name="Mitteregger D."/>
            <person name="Hirschl A.M."/>
            <person name="Noehammer C."/>
            <person name="Wiesinger-Mayr H."/>
        </authorList>
    </citation>
    <scope>NUCLEOTIDE SEQUENCE [LARGE SCALE GENOMIC DNA]</scope>
    <source>
        <strain evidence="2 3">ISC11</strain>
    </source>
</reference>
<proteinExistence type="predicted"/>
<evidence type="ECO:0000256" key="1">
    <source>
        <dbReference type="SAM" id="Phobius"/>
    </source>
</evidence>
<dbReference type="Proteomes" id="UP000019194">
    <property type="component" value="Unassembled WGS sequence"/>
</dbReference>